<evidence type="ECO:0000313" key="3">
    <source>
        <dbReference type="Proteomes" id="UP000078383"/>
    </source>
</evidence>
<gene>
    <name evidence="2" type="ORF">ERS852502_02494</name>
</gene>
<proteinExistence type="predicted"/>
<organism evidence="2 3">
    <name type="scientific">[Ruminococcus] torques</name>
    <dbReference type="NCBI Taxonomy" id="33039"/>
    <lineage>
        <taxon>Bacteria</taxon>
        <taxon>Bacillati</taxon>
        <taxon>Bacillota</taxon>
        <taxon>Clostridia</taxon>
        <taxon>Lachnospirales</taxon>
        <taxon>Lachnospiraceae</taxon>
        <taxon>Mediterraneibacter</taxon>
    </lineage>
</organism>
<feature type="coiled-coil region" evidence="1">
    <location>
        <begin position="62"/>
        <end position="96"/>
    </location>
</feature>
<keyword evidence="1" id="KW-0175">Coiled coil</keyword>
<dbReference type="Proteomes" id="UP000078383">
    <property type="component" value="Unassembled WGS sequence"/>
</dbReference>
<protein>
    <recommendedName>
        <fullName evidence="4">DNA repair protein</fullName>
    </recommendedName>
</protein>
<evidence type="ECO:0000256" key="1">
    <source>
        <dbReference type="SAM" id="Coils"/>
    </source>
</evidence>
<dbReference type="AlphaFoldDB" id="A0A175A0F9"/>
<dbReference type="RefSeq" id="WP_055146547.1">
    <property type="nucleotide sequence ID" value="NZ_CZBS01000004.1"/>
</dbReference>
<dbReference type="EMBL" id="CZBX01000012">
    <property type="protein sequence ID" value="CUQ91792.1"/>
    <property type="molecule type" value="Genomic_DNA"/>
</dbReference>
<evidence type="ECO:0000313" key="2">
    <source>
        <dbReference type="EMBL" id="CUQ91792.1"/>
    </source>
</evidence>
<reference evidence="2 3" key="1">
    <citation type="submission" date="2015-09" db="EMBL/GenBank/DDBJ databases">
        <authorList>
            <consortium name="Pathogen Informatics"/>
        </authorList>
    </citation>
    <scope>NUCLEOTIDE SEQUENCE [LARGE SCALE GENOMIC DNA]</scope>
    <source>
        <strain evidence="2 3">2789STDY5834889</strain>
    </source>
</reference>
<sequence length="96" mass="10973">MKNDLKHLRRSELIDLIYEMKKREIELQTRLDEAEAKLQAREITIEKAGSIADAAVQLSGVFQAAQEAADSYLKSIKAKEKELARLTKQAKKNMRD</sequence>
<dbReference type="OrthoDB" id="1863015at2"/>
<accession>A0A175A0F9</accession>
<name>A0A175A0F9_9FIRM</name>
<evidence type="ECO:0008006" key="4">
    <source>
        <dbReference type="Google" id="ProtNLM"/>
    </source>
</evidence>